<comment type="caution">
    <text evidence="1">The sequence shown here is derived from an EMBL/GenBank/DDBJ whole genome shotgun (WGS) entry which is preliminary data.</text>
</comment>
<proteinExistence type="predicted"/>
<reference evidence="1 2" key="1">
    <citation type="submission" date="2019-12" db="EMBL/GenBank/DDBJ databases">
        <authorList>
            <person name="Alioto T."/>
            <person name="Alioto T."/>
            <person name="Gomez Garrido J."/>
        </authorList>
    </citation>
    <scope>NUCLEOTIDE SEQUENCE [LARGE SCALE GENOMIC DNA]</scope>
</reference>
<dbReference type="PANTHER" id="PTHR12151">
    <property type="entry name" value="ELECTRON TRANSPORT PROTIN SCO1/SENC FAMILY MEMBER"/>
    <property type="match status" value="1"/>
</dbReference>
<dbReference type="AlphaFoldDB" id="A0A8S0VLZ1"/>
<dbReference type="Pfam" id="PF02630">
    <property type="entry name" value="SCO1-SenC"/>
    <property type="match status" value="1"/>
</dbReference>
<dbReference type="PANTHER" id="PTHR12151:SF1">
    <property type="entry name" value="PROTEIN SCO1 HOMOLOG 2, MITOCHONDRIAL"/>
    <property type="match status" value="1"/>
</dbReference>
<dbReference type="GO" id="GO:0005739">
    <property type="term" value="C:mitochondrion"/>
    <property type="evidence" value="ECO:0007669"/>
    <property type="project" value="GOC"/>
</dbReference>
<dbReference type="Proteomes" id="UP000594638">
    <property type="component" value="Unassembled WGS sequence"/>
</dbReference>
<evidence type="ECO:0000313" key="2">
    <source>
        <dbReference type="Proteomes" id="UP000594638"/>
    </source>
</evidence>
<sequence length="52" mass="5931">SLCIYSNEFDSRIVGLTGPVAAIRQMAQQYHVFFKKVDEEGDDYLVESSQNM</sequence>
<keyword evidence="2" id="KW-1185">Reference proteome</keyword>
<dbReference type="OrthoDB" id="270009at2759"/>
<organism evidence="1 2">
    <name type="scientific">Olea europaea subsp. europaea</name>
    <dbReference type="NCBI Taxonomy" id="158383"/>
    <lineage>
        <taxon>Eukaryota</taxon>
        <taxon>Viridiplantae</taxon>
        <taxon>Streptophyta</taxon>
        <taxon>Embryophyta</taxon>
        <taxon>Tracheophyta</taxon>
        <taxon>Spermatophyta</taxon>
        <taxon>Magnoliopsida</taxon>
        <taxon>eudicotyledons</taxon>
        <taxon>Gunneridae</taxon>
        <taxon>Pentapetalae</taxon>
        <taxon>asterids</taxon>
        <taxon>lamiids</taxon>
        <taxon>Lamiales</taxon>
        <taxon>Oleaceae</taxon>
        <taxon>Oleeae</taxon>
        <taxon>Olea</taxon>
    </lineage>
</organism>
<name>A0A8S0VLZ1_OLEEU</name>
<evidence type="ECO:0000313" key="1">
    <source>
        <dbReference type="EMBL" id="CAA3031152.1"/>
    </source>
</evidence>
<gene>
    <name evidence="1" type="ORF">OLEA9_A032554</name>
</gene>
<accession>A0A8S0VLZ1</accession>
<feature type="non-terminal residue" evidence="1">
    <location>
        <position position="52"/>
    </location>
</feature>
<dbReference type="GO" id="GO:0033617">
    <property type="term" value="P:mitochondrial respiratory chain complex IV assembly"/>
    <property type="evidence" value="ECO:0007669"/>
    <property type="project" value="TreeGrafter"/>
</dbReference>
<protein>
    <submittedName>
        <fullName evidence="1">Uncharacterized protein</fullName>
    </submittedName>
</protein>
<dbReference type="Gene3D" id="3.40.30.10">
    <property type="entry name" value="Glutaredoxin"/>
    <property type="match status" value="1"/>
</dbReference>
<dbReference type="InterPro" id="IPR003782">
    <property type="entry name" value="SCO1/SenC"/>
</dbReference>
<dbReference type="Gramene" id="OE9A032554T1">
    <property type="protein sequence ID" value="OE9A032554C1"/>
    <property type="gene ID" value="OE9A032554"/>
</dbReference>
<dbReference type="EMBL" id="CACTIH010009423">
    <property type="protein sequence ID" value="CAA3031152.1"/>
    <property type="molecule type" value="Genomic_DNA"/>
</dbReference>